<dbReference type="AlphaFoldDB" id="A0A915DUN9"/>
<sequence length="70" mass="8009">MAIFRPKAYWTFKDGRLKVFCGVGCSSSSSWKLWDCQKKARINREKNSQCFYLWCKRSPPQGTPAAAAIC</sequence>
<proteinExistence type="predicted"/>
<name>A0A915DUN9_9BILA</name>
<protein>
    <submittedName>
        <fullName evidence="2">Uncharacterized protein</fullName>
    </submittedName>
</protein>
<accession>A0A915DUN9</accession>
<organism evidence="1 2">
    <name type="scientific">Ditylenchus dipsaci</name>
    <dbReference type="NCBI Taxonomy" id="166011"/>
    <lineage>
        <taxon>Eukaryota</taxon>
        <taxon>Metazoa</taxon>
        <taxon>Ecdysozoa</taxon>
        <taxon>Nematoda</taxon>
        <taxon>Chromadorea</taxon>
        <taxon>Rhabditida</taxon>
        <taxon>Tylenchina</taxon>
        <taxon>Tylenchomorpha</taxon>
        <taxon>Sphaerularioidea</taxon>
        <taxon>Anguinidae</taxon>
        <taxon>Anguininae</taxon>
        <taxon>Ditylenchus</taxon>
    </lineage>
</organism>
<dbReference type="Proteomes" id="UP000887574">
    <property type="component" value="Unplaced"/>
</dbReference>
<evidence type="ECO:0000313" key="2">
    <source>
        <dbReference type="WBParaSite" id="jg2337"/>
    </source>
</evidence>
<evidence type="ECO:0000313" key="1">
    <source>
        <dbReference type="Proteomes" id="UP000887574"/>
    </source>
</evidence>
<keyword evidence="1" id="KW-1185">Reference proteome</keyword>
<dbReference type="WBParaSite" id="jg2337">
    <property type="protein sequence ID" value="jg2337"/>
    <property type="gene ID" value="jg2337"/>
</dbReference>
<reference evidence="2" key="1">
    <citation type="submission" date="2022-11" db="UniProtKB">
        <authorList>
            <consortium name="WormBaseParasite"/>
        </authorList>
    </citation>
    <scope>IDENTIFICATION</scope>
</reference>